<organism evidence="2 3">
    <name type="scientific">Lunatimonas lonarensis</name>
    <dbReference type="NCBI Taxonomy" id="1232681"/>
    <lineage>
        <taxon>Bacteria</taxon>
        <taxon>Pseudomonadati</taxon>
        <taxon>Bacteroidota</taxon>
        <taxon>Cytophagia</taxon>
        <taxon>Cytophagales</taxon>
        <taxon>Cyclobacteriaceae</taxon>
    </lineage>
</organism>
<comment type="caution">
    <text evidence="2">The sequence shown here is derived from an EMBL/GenBank/DDBJ whole genome shotgun (WGS) entry which is preliminary data.</text>
</comment>
<dbReference type="GO" id="GO:0016853">
    <property type="term" value="F:isomerase activity"/>
    <property type="evidence" value="ECO:0007669"/>
    <property type="project" value="UniProtKB-KW"/>
</dbReference>
<reference evidence="2 3" key="1">
    <citation type="submission" date="2013-02" db="EMBL/GenBank/DDBJ databases">
        <title>A novel strain isolated from Lonar lake, Maharashtra, India.</title>
        <authorList>
            <person name="Singh A."/>
        </authorList>
    </citation>
    <scope>NUCLEOTIDE SEQUENCE [LARGE SCALE GENOMIC DNA]</scope>
    <source>
        <strain evidence="2 3">AK24</strain>
    </source>
</reference>
<name>R7ZNH8_9BACT</name>
<proteinExistence type="predicted"/>
<dbReference type="Proteomes" id="UP000013909">
    <property type="component" value="Unassembled WGS sequence"/>
</dbReference>
<keyword evidence="3" id="KW-1185">Reference proteome</keyword>
<protein>
    <submittedName>
        <fullName evidence="2">Xylose isomerase domain protein TIM barrel</fullName>
    </submittedName>
</protein>
<dbReference type="InterPro" id="IPR050312">
    <property type="entry name" value="IolE/XylAMocC-like"/>
</dbReference>
<dbReference type="RefSeq" id="WP_010855953.1">
    <property type="nucleotide sequence ID" value="NZ_AQHR01000099.1"/>
</dbReference>
<accession>R7ZNH8</accession>
<dbReference type="STRING" id="1232681.ADIS_3826"/>
<evidence type="ECO:0000259" key="1">
    <source>
        <dbReference type="Pfam" id="PF01261"/>
    </source>
</evidence>
<dbReference type="EMBL" id="AQHR01000099">
    <property type="protein sequence ID" value="EON75676.1"/>
    <property type="molecule type" value="Genomic_DNA"/>
</dbReference>
<dbReference type="InterPro" id="IPR036237">
    <property type="entry name" value="Xyl_isomerase-like_sf"/>
</dbReference>
<evidence type="ECO:0000313" key="3">
    <source>
        <dbReference type="Proteomes" id="UP000013909"/>
    </source>
</evidence>
<gene>
    <name evidence="2" type="ORF">ADIS_3826</name>
</gene>
<sequence>MNSLSRRDFIRNSLLFAGAGPLVAYDFKNPAVPGSFTYPIGACDWSIGKTSDPDAFRLAREIGLDGLQVSLGTAKNNMHLRQPQIQQEFLAASRASGVRIGSMAIGELNNVPYKSESITQEWVHDCIDVAQVLGCKVILLAFFHHGDLRNDPSGKAEVIRKLREVAPKAERQGIYLAIESWLSAEEHLEIIEGVGSKHVRVYYDVANATEMGYDIFREMKMLGTEYICEMHMKENGQLLGQGKVDFKRVRDTLKDIGYRDWLVIEGAVPAGGQMFPAYIENRRFLAELMNA</sequence>
<feature type="domain" description="Xylose isomerase-like TIM barrel" evidence="1">
    <location>
        <begin position="56"/>
        <end position="283"/>
    </location>
</feature>
<evidence type="ECO:0000313" key="2">
    <source>
        <dbReference type="EMBL" id="EON75676.1"/>
    </source>
</evidence>
<dbReference type="SUPFAM" id="SSF51658">
    <property type="entry name" value="Xylose isomerase-like"/>
    <property type="match status" value="1"/>
</dbReference>
<dbReference type="InterPro" id="IPR013022">
    <property type="entry name" value="Xyl_isomerase-like_TIM-brl"/>
</dbReference>
<dbReference type="AlphaFoldDB" id="R7ZNH8"/>
<dbReference type="PANTHER" id="PTHR12110">
    <property type="entry name" value="HYDROXYPYRUVATE ISOMERASE"/>
    <property type="match status" value="1"/>
</dbReference>
<dbReference type="PANTHER" id="PTHR12110:SF53">
    <property type="entry name" value="BLR5974 PROTEIN"/>
    <property type="match status" value="1"/>
</dbReference>
<dbReference type="OrthoDB" id="1411356at2"/>
<dbReference type="Pfam" id="PF01261">
    <property type="entry name" value="AP_endonuc_2"/>
    <property type="match status" value="1"/>
</dbReference>
<keyword evidence="2" id="KW-0413">Isomerase</keyword>
<dbReference type="Gene3D" id="3.20.20.150">
    <property type="entry name" value="Divalent-metal-dependent TIM barrel enzymes"/>
    <property type="match status" value="1"/>
</dbReference>